<organism evidence="1 2">
    <name type="scientific">Trichomalopsis sarcophagae</name>
    <dbReference type="NCBI Taxonomy" id="543379"/>
    <lineage>
        <taxon>Eukaryota</taxon>
        <taxon>Metazoa</taxon>
        <taxon>Ecdysozoa</taxon>
        <taxon>Arthropoda</taxon>
        <taxon>Hexapoda</taxon>
        <taxon>Insecta</taxon>
        <taxon>Pterygota</taxon>
        <taxon>Neoptera</taxon>
        <taxon>Endopterygota</taxon>
        <taxon>Hymenoptera</taxon>
        <taxon>Apocrita</taxon>
        <taxon>Proctotrupomorpha</taxon>
        <taxon>Chalcidoidea</taxon>
        <taxon>Pteromalidae</taxon>
        <taxon>Pteromalinae</taxon>
        <taxon>Trichomalopsis</taxon>
    </lineage>
</organism>
<reference evidence="1 2" key="1">
    <citation type="journal article" date="2017" name="Curr. Biol.">
        <title>The Evolution of Venom by Co-option of Single-Copy Genes.</title>
        <authorList>
            <person name="Martinson E.O."/>
            <person name="Mrinalini"/>
            <person name="Kelkar Y.D."/>
            <person name="Chang C.H."/>
            <person name="Werren J.H."/>
        </authorList>
    </citation>
    <scope>NUCLEOTIDE SEQUENCE [LARGE SCALE GENOMIC DNA]</scope>
    <source>
        <strain evidence="1 2">Alberta</strain>
        <tissue evidence="1">Whole body</tissue>
    </source>
</reference>
<name>A0A232ER43_9HYME</name>
<comment type="caution">
    <text evidence="1">The sequence shown here is derived from an EMBL/GenBank/DDBJ whole genome shotgun (WGS) entry which is preliminary data.</text>
</comment>
<dbReference type="Proteomes" id="UP000215335">
    <property type="component" value="Unassembled WGS sequence"/>
</dbReference>
<protein>
    <submittedName>
        <fullName evidence="1">Uncharacterized protein</fullName>
    </submittedName>
</protein>
<evidence type="ECO:0000313" key="1">
    <source>
        <dbReference type="EMBL" id="OXU20839.1"/>
    </source>
</evidence>
<proteinExistence type="predicted"/>
<sequence>MRPIRKRSRESIREVIPLGNPDQYPRRKFMKLLPKVRSRAVLSKKRLLMYATT</sequence>
<gene>
    <name evidence="1" type="ORF">TSAR_005460</name>
</gene>
<accession>A0A232ER43</accession>
<dbReference type="AlphaFoldDB" id="A0A232ER43"/>
<evidence type="ECO:0000313" key="2">
    <source>
        <dbReference type="Proteomes" id="UP000215335"/>
    </source>
</evidence>
<keyword evidence="2" id="KW-1185">Reference proteome</keyword>
<dbReference type="EMBL" id="NNAY01002663">
    <property type="protein sequence ID" value="OXU20839.1"/>
    <property type="molecule type" value="Genomic_DNA"/>
</dbReference>